<dbReference type="PANTHER" id="PTHR15827">
    <property type="entry name" value="CYCLIN-DEPENDENT KINASE 2-INTERACTING PROTEIN"/>
    <property type="match status" value="1"/>
</dbReference>
<evidence type="ECO:0000313" key="2">
    <source>
        <dbReference type="Proteomes" id="UP001233999"/>
    </source>
</evidence>
<proteinExistence type="predicted"/>
<reference evidence="1" key="2">
    <citation type="submission" date="2023-05" db="EMBL/GenBank/DDBJ databases">
        <authorList>
            <person name="Fouks B."/>
        </authorList>
    </citation>
    <scope>NUCLEOTIDE SEQUENCE</scope>
    <source>
        <strain evidence="1">Stay&amp;Tobe</strain>
        <tissue evidence="1">Testes</tissue>
    </source>
</reference>
<protein>
    <recommendedName>
        <fullName evidence="3">Cyclin-dependent kinase 2-interacting protein</fullName>
    </recommendedName>
</protein>
<dbReference type="Proteomes" id="UP001233999">
    <property type="component" value="Unassembled WGS sequence"/>
</dbReference>
<gene>
    <name evidence="1" type="ORF">L9F63_023049</name>
</gene>
<comment type="caution">
    <text evidence="1">The sequence shown here is derived from an EMBL/GenBank/DDBJ whole genome shotgun (WGS) entry which is preliminary data.</text>
</comment>
<dbReference type="EMBL" id="JASPKZ010007788">
    <property type="protein sequence ID" value="KAJ9582607.1"/>
    <property type="molecule type" value="Genomic_DNA"/>
</dbReference>
<evidence type="ECO:0000313" key="1">
    <source>
        <dbReference type="EMBL" id="KAJ9582607.1"/>
    </source>
</evidence>
<keyword evidence="2" id="KW-1185">Reference proteome</keyword>
<evidence type="ECO:0008006" key="3">
    <source>
        <dbReference type="Google" id="ProtNLM"/>
    </source>
</evidence>
<sequence>MSTAKTPTNNKSQINSQFSPVTVAESPVKKILQCGNLTGNVRRIRDLAAELYNLIQDWNTHHILGTQILNNIMEIKSPILIENAANESSIIYAGKLEEQCEKLDETVRNMNDIVMKLIEGSQQMHSVEKLEYPSSVKKAPLFITWPISKYGEVIDKICDAYKCELKAKRIVKESVAHSRTNQELKYYIITWVHQPYVDSHIELLLESLLQETGHR</sequence>
<reference evidence="1" key="1">
    <citation type="journal article" date="2023" name="IScience">
        <title>Live-bearing cockroach genome reveals convergent evolutionary mechanisms linked to viviparity in insects and beyond.</title>
        <authorList>
            <person name="Fouks B."/>
            <person name="Harrison M.C."/>
            <person name="Mikhailova A.A."/>
            <person name="Marchal E."/>
            <person name="English S."/>
            <person name="Carruthers M."/>
            <person name="Jennings E.C."/>
            <person name="Chiamaka E.L."/>
            <person name="Frigard R.A."/>
            <person name="Pippel M."/>
            <person name="Attardo G.M."/>
            <person name="Benoit J.B."/>
            <person name="Bornberg-Bauer E."/>
            <person name="Tobe S.S."/>
        </authorList>
    </citation>
    <scope>NUCLEOTIDE SEQUENCE</scope>
    <source>
        <strain evidence="1">Stay&amp;Tobe</strain>
    </source>
</reference>
<accession>A0AAD7ZLJ7</accession>
<organism evidence="1 2">
    <name type="scientific">Diploptera punctata</name>
    <name type="common">Pacific beetle cockroach</name>
    <dbReference type="NCBI Taxonomy" id="6984"/>
    <lineage>
        <taxon>Eukaryota</taxon>
        <taxon>Metazoa</taxon>
        <taxon>Ecdysozoa</taxon>
        <taxon>Arthropoda</taxon>
        <taxon>Hexapoda</taxon>
        <taxon>Insecta</taxon>
        <taxon>Pterygota</taxon>
        <taxon>Neoptera</taxon>
        <taxon>Polyneoptera</taxon>
        <taxon>Dictyoptera</taxon>
        <taxon>Blattodea</taxon>
        <taxon>Blaberoidea</taxon>
        <taxon>Blaberidae</taxon>
        <taxon>Diplopterinae</taxon>
        <taxon>Diploptera</taxon>
    </lineage>
</organism>
<dbReference type="InterPro" id="IPR023250">
    <property type="entry name" value="Cyclin-dep_Kinase_2_interact"/>
</dbReference>
<name>A0AAD7ZLJ7_DIPPU</name>
<dbReference type="AlphaFoldDB" id="A0AAD7ZLJ7"/>
<dbReference type="PANTHER" id="PTHR15827:SF2">
    <property type="entry name" value="CYCLIN-DEPENDENT KINASE 2-INTERACTING PROTEIN"/>
    <property type="match status" value="1"/>
</dbReference>
<dbReference type="PRINTS" id="PR02040">
    <property type="entry name" value="CDK2IP"/>
</dbReference>